<comment type="caution">
    <text evidence="5">The sequence shown here is derived from an EMBL/GenBank/DDBJ whole genome shotgun (WGS) entry which is preliminary data.</text>
</comment>
<evidence type="ECO:0000259" key="4">
    <source>
        <dbReference type="SMART" id="SM00645"/>
    </source>
</evidence>
<feature type="compositionally biased region" description="Basic and acidic residues" evidence="3">
    <location>
        <begin position="89"/>
        <end position="124"/>
    </location>
</feature>
<evidence type="ECO:0000256" key="1">
    <source>
        <dbReference type="ARBA" id="ARBA00008455"/>
    </source>
</evidence>
<feature type="coiled-coil region" evidence="2">
    <location>
        <begin position="274"/>
        <end position="326"/>
    </location>
</feature>
<protein>
    <recommendedName>
        <fullName evidence="4">Peptidase C1A papain C-terminal domain-containing protein</fullName>
    </recommendedName>
</protein>
<dbReference type="PROSITE" id="PS00139">
    <property type="entry name" value="THIOL_PROTEASE_CYS"/>
    <property type="match status" value="1"/>
</dbReference>
<keyword evidence="6" id="KW-1185">Reference proteome</keyword>
<dbReference type="Pfam" id="PF00112">
    <property type="entry name" value="Peptidase_C1"/>
    <property type="match status" value="1"/>
</dbReference>
<feature type="non-terminal residue" evidence="5">
    <location>
        <position position="505"/>
    </location>
</feature>
<feature type="domain" description="Peptidase C1A papain C-terminal" evidence="4">
    <location>
        <begin position="347"/>
        <end position="505"/>
    </location>
</feature>
<accession>A0ABQ5K970</accession>
<gene>
    <name evidence="5" type="ORF">ADUPG1_000365</name>
</gene>
<sequence length="505" mass="59263">MEKMQRKKEHEHKEQGGDAGEDREVEERKKKEAEEAKRRAEEERKRKIEEENQKIRREEEEAARNEEARQEEEQRRERERMEMEEQQEREEREEREKERREKERREREKREREMEEREERESIRSQKQSFMYDEKEKPQEKHAPMMVSHEGFDQDQIKMPSVDPRLAEEERKAMELRSIRQTRPKTARRAPPSRMRTRMQQQKQMEEETAQVADKAPIAEDDDGRCRVLEAQKLDETEDLSHPSHAQSIGQLLQRAAGGVTPFGHALLSVREDSESMIHEHKQWKEESERLKAELSKVRAAQEDRIRLLEAELREVDTLIDEKERNLPSTSQYFPRKQMLISDPVSLPDDFDSRKVWPWCEMIGEIRDQESCGSCWAFGSSESFGDRFCIATEGDKLSDEFLAPQWLISCDKTDNACDGGNPGRAGYYFMSHGTTTDDCFPYVSGDGEFIPDCPSTCDDGSTPELYYASDVIRLEGEEQMMDSIHANGPIVVGFVVYEDFEAYTS</sequence>
<comment type="similarity">
    <text evidence="1">Belongs to the peptidase C1 family.</text>
</comment>
<feature type="region of interest" description="Disordered" evidence="3">
    <location>
        <begin position="175"/>
        <end position="224"/>
    </location>
</feature>
<dbReference type="InterPro" id="IPR038765">
    <property type="entry name" value="Papain-like_cys_pep_sf"/>
</dbReference>
<feature type="compositionally biased region" description="Basic and acidic residues" evidence="3">
    <location>
        <begin position="132"/>
        <end position="143"/>
    </location>
</feature>
<dbReference type="InterPro" id="IPR041476">
    <property type="entry name" value="TRAF3IP1_C"/>
</dbReference>
<organism evidence="5 6">
    <name type="scientific">Aduncisulcus paluster</name>
    <dbReference type="NCBI Taxonomy" id="2918883"/>
    <lineage>
        <taxon>Eukaryota</taxon>
        <taxon>Metamonada</taxon>
        <taxon>Carpediemonas-like organisms</taxon>
        <taxon>Aduncisulcus</taxon>
    </lineage>
</organism>
<dbReference type="SMART" id="SM00645">
    <property type="entry name" value="Pept_C1"/>
    <property type="match status" value="1"/>
</dbReference>
<dbReference type="SUPFAM" id="SSF54001">
    <property type="entry name" value="Cysteine proteinases"/>
    <property type="match status" value="1"/>
</dbReference>
<keyword evidence="2" id="KW-0175">Coiled coil</keyword>
<dbReference type="InterPro" id="IPR000169">
    <property type="entry name" value="Pept_cys_AS"/>
</dbReference>
<dbReference type="EMBL" id="BQXS01000124">
    <property type="protein sequence ID" value="GKT28024.1"/>
    <property type="molecule type" value="Genomic_DNA"/>
</dbReference>
<dbReference type="InterPro" id="IPR000668">
    <property type="entry name" value="Peptidase_C1A_C"/>
</dbReference>
<dbReference type="Pfam" id="PF17749">
    <property type="entry name" value="MIP-T3_C"/>
    <property type="match status" value="1"/>
</dbReference>
<evidence type="ECO:0000313" key="6">
    <source>
        <dbReference type="Proteomes" id="UP001057375"/>
    </source>
</evidence>
<evidence type="ECO:0000313" key="5">
    <source>
        <dbReference type="EMBL" id="GKT28024.1"/>
    </source>
</evidence>
<feature type="compositionally biased region" description="Basic residues" evidence="3">
    <location>
        <begin position="1"/>
        <end position="10"/>
    </location>
</feature>
<evidence type="ECO:0000256" key="2">
    <source>
        <dbReference type="SAM" id="Coils"/>
    </source>
</evidence>
<proteinExistence type="inferred from homology"/>
<dbReference type="Proteomes" id="UP001057375">
    <property type="component" value="Unassembled WGS sequence"/>
</dbReference>
<dbReference type="Gene3D" id="3.90.70.10">
    <property type="entry name" value="Cysteine proteinases"/>
    <property type="match status" value="1"/>
</dbReference>
<reference evidence="5" key="1">
    <citation type="submission" date="2022-03" db="EMBL/GenBank/DDBJ databases">
        <title>Draft genome sequence of Aduncisulcus paluster, a free-living microaerophilic Fornicata.</title>
        <authorList>
            <person name="Yuyama I."/>
            <person name="Kume K."/>
            <person name="Tamura T."/>
            <person name="Inagaki Y."/>
            <person name="Hashimoto T."/>
        </authorList>
    </citation>
    <scope>NUCLEOTIDE SEQUENCE</scope>
    <source>
        <strain evidence="5">NY0171</strain>
    </source>
</reference>
<feature type="region of interest" description="Disordered" evidence="3">
    <location>
        <begin position="1"/>
        <end position="161"/>
    </location>
</feature>
<feature type="compositionally biased region" description="Basic and acidic residues" evidence="3">
    <location>
        <begin position="11"/>
        <end position="83"/>
    </location>
</feature>
<dbReference type="PANTHER" id="PTHR12411">
    <property type="entry name" value="CYSTEINE PROTEASE FAMILY C1-RELATED"/>
    <property type="match status" value="1"/>
</dbReference>
<dbReference type="InterPro" id="IPR013128">
    <property type="entry name" value="Peptidase_C1A"/>
</dbReference>
<evidence type="ECO:0000256" key="3">
    <source>
        <dbReference type="SAM" id="MobiDB-lite"/>
    </source>
</evidence>
<name>A0ABQ5K970_9EUKA</name>
<feature type="non-terminal residue" evidence="5">
    <location>
        <position position="1"/>
    </location>
</feature>